<protein>
    <submittedName>
        <fullName evidence="1">Uncharacterized protein</fullName>
    </submittedName>
</protein>
<dbReference type="Proteomes" id="UP000226192">
    <property type="component" value="Unassembled WGS sequence"/>
</dbReference>
<proteinExistence type="predicted"/>
<evidence type="ECO:0000313" key="2">
    <source>
        <dbReference type="Proteomes" id="UP000226192"/>
    </source>
</evidence>
<comment type="caution">
    <text evidence="1">The sequence shown here is derived from an EMBL/GenBank/DDBJ whole genome shotgun (WGS) entry which is preliminary data.</text>
</comment>
<sequence length="88" mass="9981">MHTEETLVIIVSISTNLTASVNGVHDVGRYNGPYSALRHASHRFQLFPLARLKFPRQPQARFFSRVPLEASASNTVTFAFLWKWHSGL</sequence>
<organism evidence="1 2">
    <name type="scientific">Ophiocordyceps australis</name>
    <dbReference type="NCBI Taxonomy" id="1399860"/>
    <lineage>
        <taxon>Eukaryota</taxon>
        <taxon>Fungi</taxon>
        <taxon>Dikarya</taxon>
        <taxon>Ascomycota</taxon>
        <taxon>Pezizomycotina</taxon>
        <taxon>Sordariomycetes</taxon>
        <taxon>Hypocreomycetidae</taxon>
        <taxon>Hypocreales</taxon>
        <taxon>Ophiocordycipitaceae</taxon>
        <taxon>Ophiocordyceps</taxon>
    </lineage>
</organism>
<dbReference type="EMBL" id="NJET01000110">
    <property type="protein sequence ID" value="PHH61255.1"/>
    <property type="molecule type" value="Genomic_DNA"/>
</dbReference>
<name>A0A2C5XVF5_9HYPO</name>
<evidence type="ECO:0000313" key="1">
    <source>
        <dbReference type="EMBL" id="PHH61255.1"/>
    </source>
</evidence>
<keyword evidence="2" id="KW-1185">Reference proteome</keyword>
<accession>A0A2C5XVF5</accession>
<dbReference type="AlphaFoldDB" id="A0A2C5XVF5"/>
<gene>
    <name evidence="1" type="ORF">CDD81_633</name>
</gene>
<reference evidence="1 2" key="1">
    <citation type="submission" date="2017-06" db="EMBL/GenBank/DDBJ databases">
        <title>Ant-infecting Ophiocordyceps genomes reveal a high diversity of potential behavioral manipulation genes and a possible major role for enterotoxins.</title>
        <authorList>
            <person name="De Bekker C."/>
            <person name="Evans H.C."/>
            <person name="Brachmann A."/>
            <person name="Hughes D.P."/>
        </authorList>
    </citation>
    <scope>NUCLEOTIDE SEQUENCE [LARGE SCALE GENOMIC DNA]</scope>
    <source>
        <strain evidence="1 2">Map64</strain>
    </source>
</reference>